<evidence type="ECO:0000256" key="1">
    <source>
        <dbReference type="SAM" id="MobiDB-lite"/>
    </source>
</evidence>
<dbReference type="Proteomes" id="UP000789375">
    <property type="component" value="Unassembled WGS sequence"/>
</dbReference>
<gene>
    <name evidence="2" type="ORF">FMOSSE_LOCUS10317</name>
</gene>
<accession>A0A9N9D9G7</accession>
<sequence>TKTDKMKYFNKTHPNNWSLLGYLEWRANFVDFSNKLHEHSVFFDLVKKISDEGGARGEMAKSIWKDFKDEKDLLEVNTFWNNRDIELERKRKLWQIESSDLDYIYTRDQQLEKHVKVIRENRATVEQTQSQLSKANISVMDLSSILNDPRNSYPIINGSDNDIISSSGNSEAQPQDSPVTTLSTCESDNNKTVNMKSMSSMPFKPAVKGRKYINHDLADEVLKSYQIHILPDHKLIYNNVDVMEFARSIMKITKKNQISKSPLSIGIIDIHNVECLKYLPQMFKEYIADQVQGTGDSIYISEGKVINKFLVDYEEEVLKYLEKFDNIDNLRSLEECLDKNRINHSTSSNDLIYAENLFLHFLFLYKNDVLTQSLTEAEFNAYVWTPILRNAFLGKTDLRLKCGEVASKSYDKLKEILNIVTRGGPRLDGKGFLKSLGTKILAQEDGAISIQSKRTGDLQKLEYCSKIILTALFFALPSHVKNRIKDLEVYSLQTNEFQLKISTSKFLFEDTIVTIELTRVEIPRTVECFSKLVVGVKVILSWKARTRKNTMMFYDTLREGHKRLSGNGVQFSPIKLRAWRDIGKILAEEYFSNHVGGLDIMPVSTLNFPAVTTSLYPGLCDDQHTHDIAV</sequence>
<dbReference type="AlphaFoldDB" id="A0A9N9D9G7"/>
<feature type="compositionally biased region" description="Polar residues" evidence="1">
    <location>
        <begin position="171"/>
        <end position="197"/>
    </location>
</feature>
<feature type="region of interest" description="Disordered" evidence="1">
    <location>
        <begin position="158"/>
        <end position="197"/>
    </location>
</feature>
<reference evidence="2" key="1">
    <citation type="submission" date="2021-06" db="EMBL/GenBank/DDBJ databases">
        <authorList>
            <person name="Kallberg Y."/>
            <person name="Tangrot J."/>
            <person name="Rosling A."/>
        </authorList>
    </citation>
    <scope>NUCLEOTIDE SEQUENCE</scope>
    <source>
        <strain evidence="2">87-6 pot B 2015</strain>
    </source>
</reference>
<comment type="caution">
    <text evidence="2">The sequence shown here is derived from an EMBL/GenBank/DDBJ whole genome shotgun (WGS) entry which is preliminary data.</text>
</comment>
<evidence type="ECO:0000313" key="3">
    <source>
        <dbReference type="Proteomes" id="UP000789375"/>
    </source>
</evidence>
<feature type="non-terminal residue" evidence="2">
    <location>
        <position position="630"/>
    </location>
</feature>
<protein>
    <submittedName>
        <fullName evidence="2">1759_t:CDS:1</fullName>
    </submittedName>
</protein>
<proteinExistence type="predicted"/>
<evidence type="ECO:0000313" key="2">
    <source>
        <dbReference type="EMBL" id="CAG8627535.1"/>
    </source>
</evidence>
<dbReference type="EMBL" id="CAJVPP010003356">
    <property type="protein sequence ID" value="CAG8627535.1"/>
    <property type="molecule type" value="Genomic_DNA"/>
</dbReference>
<keyword evidence="3" id="KW-1185">Reference proteome</keyword>
<feature type="compositionally biased region" description="Low complexity" evidence="1">
    <location>
        <begin position="158"/>
        <end position="170"/>
    </location>
</feature>
<organism evidence="2 3">
    <name type="scientific">Funneliformis mosseae</name>
    <name type="common">Endomycorrhizal fungus</name>
    <name type="synonym">Glomus mosseae</name>
    <dbReference type="NCBI Taxonomy" id="27381"/>
    <lineage>
        <taxon>Eukaryota</taxon>
        <taxon>Fungi</taxon>
        <taxon>Fungi incertae sedis</taxon>
        <taxon>Mucoromycota</taxon>
        <taxon>Glomeromycotina</taxon>
        <taxon>Glomeromycetes</taxon>
        <taxon>Glomerales</taxon>
        <taxon>Glomeraceae</taxon>
        <taxon>Funneliformis</taxon>
    </lineage>
</organism>
<name>A0A9N9D9G7_FUNMO</name>